<name>A0A2D4M7P0_9SAUR</name>
<protein>
    <submittedName>
        <fullName evidence="2">Uncharacterized protein</fullName>
    </submittedName>
</protein>
<organism evidence="2">
    <name type="scientific">Micrurus spixii</name>
    <name type="common">Amazon coral snake</name>
    <dbReference type="NCBI Taxonomy" id="129469"/>
    <lineage>
        <taxon>Eukaryota</taxon>
        <taxon>Metazoa</taxon>
        <taxon>Chordata</taxon>
        <taxon>Craniata</taxon>
        <taxon>Vertebrata</taxon>
        <taxon>Euteleostomi</taxon>
        <taxon>Lepidosauria</taxon>
        <taxon>Squamata</taxon>
        <taxon>Bifurcata</taxon>
        <taxon>Unidentata</taxon>
        <taxon>Episquamata</taxon>
        <taxon>Toxicofera</taxon>
        <taxon>Serpentes</taxon>
        <taxon>Colubroidea</taxon>
        <taxon>Elapidae</taxon>
        <taxon>Elapinae</taxon>
        <taxon>Micrurus</taxon>
    </lineage>
</organism>
<dbReference type="EMBL" id="IACM01080288">
    <property type="protein sequence ID" value="LAB29098.1"/>
    <property type="molecule type" value="Transcribed_RNA"/>
</dbReference>
<feature type="chain" id="PRO_5013951663" evidence="1">
    <location>
        <begin position="19"/>
        <end position="167"/>
    </location>
</feature>
<proteinExistence type="predicted"/>
<reference evidence="2" key="1">
    <citation type="submission" date="2017-07" db="EMBL/GenBank/DDBJ databases">
        <authorList>
            <person name="Mikheyev A."/>
            <person name="Grau M."/>
        </authorList>
    </citation>
    <scope>NUCLEOTIDE SEQUENCE</scope>
    <source>
        <tissue evidence="2">Venom_gland</tissue>
    </source>
</reference>
<dbReference type="AlphaFoldDB" id="A0A2D4M7P0"/>
<evidence type="ECO:0000313" key="2">
    <source>
        <dbReference type="EMBL" id="LAB29098.1"/>
    </source>
</evidence>
<accession>A0A2D4M7P0</accession>
<keyword evidence="1" id="KW-0732">Signal</keyword>
<evidence type="ECO:0000256" key="1">
    <source>
        <dbReference type="SAM" id="SignalP"/>
    </source>
</evidence>
<reference evidence="2" key="2">
    <citation type="submission" date="2017-11" db="EMBL/GenBank/DDBJ databases">
        <title>Coralsnake Venomics: Analyses of Venom Gland Transcriptomes and Proteomes of Six Brazilian Taxa.</title>
        <authorList>
            <person name="Aird S.D."/>
            <person name="Jorge da Silva N."/>
            <person name="Qiu L."/>
            <person name="Villar-Briones A."/>
            <person name="Aparecida-Saddi V."/>
            <person name="Campos-Telles M.P."/>
            <person name="Grau M."/>
            <person name="Mikheyev A.S."/>
        </authorList>
    </citation>
    <scope>NUCLEOTIDE SEQUENCE</scope>
    <source>
        <tissue evidence="2">Venom_gland</tissue>
    </source>
</reference>
<feature type="signal peptide" evidence="1">
    <location>
        <begin position="1"/>
        <end position="18"/>
    </location>
</feature>
<sequence length="167" mass="19061">MNNVIMLIMAILLRTFLGRHVYTLQNVPDVQFMNKRHPFSKLELFQIILRELEKQVFPGYEMEQRKFQQESCFSITVAATRERDAVHESLGILLNWQSSSNNFSPFERREVGSSQRATRQVASNHHGCCEGGGSLSFPRLEKATWLGPRLLPEVVLGTTLRSHCGQG</sequence>